<feature type="compositionally biased region" description="Low complexity" evidence="2">
    <location>
        <begin position="62"/>
        <end position="72"/>
    </location>
</feature>
<gene>
    <name evidence="4" type="ORF">SCHCODRAFT_233128</name>
</gene>
<dbReference type="InterPro" id="IPR007527">
    <property type="entry name" value="Znf_SWIM"/>
</dbReference>
<evidence type="ECO:0000313" key="4">
    <source>
        <dbReference type="EMBL" id="EFI99295.1"/>
    </source>
</evidence>
<dbReference type="eggNOG" id="ENOG502SM5A">
    <property type="taxonomic scope" value="Eukaryota"/>
</dbReference>
<dbReference type="Pfam" id="PF18759">
    <property type="entry name" value="Plavaka"/>
    <property type="match status" value="1"/>
</dbReference>
<keyword evidence="1" id="KW-0862">Zinc</keyword>
<name>D8PYP8_SCHCM</name>
<evidence type="ECO:0000313" key="5">
    <source>
        <dbReference type="Proteomes" id="UP000007431"/>
    </source>
</evidence>
<evidence type="ECO:0000256" key="2">
    <source>
        <dbReference type="SAM" id="MobiDB-lite"/>
    </source>
</evidence>
<feature type="region of interest" description="Disordered" evidence="2">
    <location>
        <begin position="1325"/>
        <end position="1374"/>
    </location>
</feature>
<dbReference type="GO" id="GO:0008270">
    <property type="term" value="F:zinc ion binding"/>
    <property type="evidence" value="ECO:0007669"/>
    <property type="project" value="UniProtKB-KW"/>
</dbReference>
<reference evidence="4 5" key="1">
    <citation type="journal article" date="2010" name="Nat. Biotechnol.">
        <title>Genome sequence of the model mushroom Schizophyllum commune.</title>
        <authorList>
            <person name="Ohm R.A."/>
            <person name="de Jong J.F."/>
            <person name="Lugones L.G."/>
            <person name="Aerts A."/>
            <person name="Kothe E."/>
            <person name="Stajich J.E."/>
            <person name="de Vries R.P."/>
            <person name="Record E."/>
            <person name="Levasseur A."/>
            <person name="Baker S.E."/>
            <person name="Bartholomew K.A."/>
            <person name="Coutinho P.M."/>
            <person name="Erdmann S."/>
            <person name="Fowler T.J."/>
            <person name="Gathman A.C."/>
            <person name="Lombard V."/>
            <person name="Henrissat B."/>
            <person name="Knabe N."/>
            <person name="Kuees U."/>
            <person name="Lilly W.W."/>
            <person name="Lindquist E."/>
            <person name="Lucas S."/>
            <person name="Magnuson J.K."/>
            <person name="Piumi F."/>
            <person name="Raudaskoski M."/>
            <person name="Salamov A."/>
            <person name="Schmutz J."/>
            <person name="Schwarze F.W.M.R."/>
            <person name="vanKuyk P.A."/>
            <person name="Horton J.S."/>
            <person name="Grigoriev I.V."/>
            <person name="Woesten H.A.B."/>
        </authorList>
    </citation>
    <scope>NUCLEOTIDE SEQUENCE [LARGE SCALE GENOMIC DNA]</scope>
    <source>
        <strain evidence="5">H4-8 / FGSC 9210</strain>
    </source>
</reference>
<feature type="compositionally biased region" description="Polar residues" evidence="2">
    <location>
        <begin position="1434"/>
        <end position="1450"/>
    </location>
</feature>
<keyword evidence="5" id="KW-1185">Reference proteome</keyword>
<dbReference type="EMBL" id="GL377304">
    <property type="protein sequence ID" value="EFI99295.1"/>
    <property type="molecule type" value="Genomic_DNA"/>
</dbReference>
<dbReference type="KEGG" id="scm:SCHCO_02613866"/>
<dbReference type="HOGENOM" id="CLU_245452_0_0_1"/>
<keyword evidence="1" id="KW-0479">Metal-binding</keyword>
<sequence length="1572" mass="176877">MSSEGPRKTMRKVHLHAVLPCPHPGCTAGPFRNKTGLGSHITARHRIPVLPPDEQRSRLRASDPSSERSQSSSPPPPPSSPSPPPPNPEETGPSQASRGPEDNIGNEDGWRPLKDGGKVCYHPVMNGRPCDKNGNLLPPDAPPPEDDIPQPADNDWSPFDSRESFQLADLLYRKGQVSAPFINELLDIWASTLADSDYMEPPFANAKDVYETIDAIPHGSVPWESFTMTFDGKPDSDVPPEWQTSEYEVFFRCPRKVLHSQLQNTDYADQMDFAPKRLYNAREKRVFSDYMSGNHPWRQADKVAEEVPEADGAVYCPAIFGSDKTTVSVATGQNEFYPLYMSNGLVHNTIRRGHRGAVTLIGFLSIPKTDKEHHDSAAFRSFRRQLLHASLRFILLRLRPGMKTPEIVRYGDGHYRKTIYGIGPYIADYPEQVLLACIVQGWCPRCTAHPDDLDGASTRRKHSHTDALFDALDAKTLWDDYGVIPDCKPFTYDFPYADIHELLTSDLLHQCIKGTFKDHLITWIFDYLELKYGKAAAERIIADIDRRIAAVPSFPGLRRFPQGRGFKQWTGDDSKALMKVILPAIEGYVPAQMVRTVSSFLEFCYLVRRNTIDEDAIMQIQAALERFHRERVIFELEGVRPDGGFSIPRQHALVHYIHVIQEFGALNGLCSSITESAHIRAVKKPWRRSNRYNALRQMLVINERIDKLTACRTNFEARRMLSPRQRSVAYDLPLSAATRDDEDDTGASESRRVMGEVILAKTRIRNLGPRNVDALSDRLNLPSLRLLIRRFLYEQAHPQSDIPSVDIPPSEYPPFDGNLHVVGSAIATFYAPSDQCGAGGMHRERIRSVPSWRGGAPRHDCVFVTQNEDEPGFRGLHVARVMLFFSFHHEDIEYPCALVAWYSAIGDDPCPDTGLWMVEPDIDETGKRVMDVIHVDAILRGAHLIGAAGGQEIPLRFSHMNSLDCFKAFFVEARKEKDAPGRIKKDVGGGRTVHKGDFAREVRDDGEVVFLGEHTPSGSHQVESPAVGSLAYDLGRDEYDRHFDDAASFSGWLAHEKREKGVEYSRHKVENDTRQPPEWLTRTTYVCGRKGNGRSTYKPKDGSNRKISPKRINCPSRVVVKTYPGTRQHLVRYTACHNHELGEQNLKFTRLSDETKVKIKMMVRLGIERQKIMAELQSPAGTITRENLITPQDVRRIEREVEENICRFARDDIASLRKWVEKLKNEGHYVLLKCKDERAEVDAAMRAGETIKKEDIVPDEELEQVYSVRSQTHRDKVYVVHVGDASNCTCPAFPRVLYCKHIDATRRHFFPELVLRTLSVADLDAESSNAEDEPCDIDDNPNAPGTADVTDVTEHPPPDHHDPSAPPPPDPALTHRLQSDIAWMALRVLQPAPLPNTTLLRDLADALSRAVQAVKAFDKPTSDPLPPRKAVAPRQTQQTLTQAAMGTRNPTAAAMGLDIKGAEKRSKRKRDDEDGELPEFKAGEEPGLKAKPDARGLTITSRGSFDVALFTLDDTQALETLNLVQLQALCKYHGVTTLHLKDDPLPWIQLPLYLLKPLHTRCIHTLMFIPKL</sequence>
<dbReference type="InParanoid" id="D8PYP8"/>
<keyword evidence="1" id="KW-0863">Zinc-finger</keyword>
<feature type="compositionally biased region" description="Basic and acidic residues" evidence="2">
    <location>
        <begin position="1460"/>
        <end position="1494"/>
    </location>
</feature>
<feature type="region of interest" description="Disordered" evidence="2">
    <location>
        <begin position="1418"/>
        <end position="1494"/>
    </location>
</feature>
<feature type="compositionally biased region" description="Acidic residues" evidence="2">
    <location>
        <begin position="1325"/>
        <end position="1339"/>
    </location>
</feature>
<proteinExistence type="predicted"/>
<accession>D8PYP8</accession>
<feature type="compositionally biased region" description="Pro residues" evidence="2">
    <location>
        <begin position="73"/>
        <end position="88"/>
    </location>
</feature>
<dbReference type="PROSITE" id="PS50966">
    <property type="entry name" value="ZF_SWIM"/>
    <property type="match status" value="1"/>
</dbReference>
<protein>
    <recommendedName>
        <fullName evidence="3">SWIM-type domain-containing protein</fullName>
    </recommendedName>
</protein>
<dbReference type="GeneID" id="9586197"/>
<dbReference type="OrthoDB" id="3199698at2759"/>
<feature type="compositionally biased region" description="Basic and acidic residues" evidence="2">
    <location>
        <begin position="1352"/>
        <end position="1363"/>
    </location>
</feature>
<feature type="domain" description="SWIM-type" evidence="3">
    <location>
        <begin position="1278"/>
        <end position="1310"/>
    </location>
</feature>
<evidence type="ECO:0000259" key="3">
    <source>
        <dbReference type="PROSITE" id="PS50966"/>
    </source>
</evidence>
<dbReference type="InterPro" id="IPR041078">
    <property type="entry name" value="Plavaka"/>
</dbReference>
<evidence type="ECO:0000256" key="1">
    <source>
        <dbReference type="PROSITE-ProRule" id="PRU00325"/>
    </source>
</evidence>
<dbReference type="VEuPathDB" id="FungiDB:SCHCODRAFT_02613866"/>
<feature type="region of interest" description="Disordered" evidence="2">
    <location>
        <begin position="21"/>
        <end position="114"/>
    </location>
</feature>
<organism evidence="5">
    <name type="scientific">Schizophyllum commune (strain H4-8 / FGSC 9210)</name>
    <name type="common">Split gill fungus</name>
    <dbReference type="NCBI Taxonomy" id="578458"/>
    <lineage>
        <taxon>Eukaryota</taxon>
        <taxon>Fungi</taxon>
        <taxon>Dikarya</taxon>
        <taxon>Basidiomycota</taxon>
        <taxon>Agaricomycotina</taxon>
        <taxon>Agaricomycetes</taxon>
        <taxon>Agaricomycetidae</taxon>
        <taxon>Agaricales</taxon>
        <taxon>Schizophyllaceae</taxon>
        <taxon>Schizophyllum</taxon>
    </lineage>
</organism>
<dbReference type="VEuPathDB" id="FungiDB:SCHCODRAFT_02492330"/>
<feature type="region of interest" description="Disordered" evidence="2">
    <location>
        <begin position="131"/>
        <end position="151"/>
    </location>
</feature>
<dbReference type="Proteomes" id="UP000007431">
    <property type="component" value="Unassembled WGS sequence"/>
</dbReference>